<dbReference type="EMBL" id="KZ667774">
    <property type="protein sequence ID" value="PPR89944.1"/>
    <property type="molecule type" value="Genomic_DNA"/>
</dbReference>
<dbReference type="OrthoDB" id="2498029at2759"/>
<dbReference type="InterPro" id="IPR029058">
    <property type="entry name" value="AB_hydrolase_fold"/>
</dbReference>
<dbReference type="Gene3D" id="3.40.50.1820">
    <property type="entry name" value="alpha/beta hydrolase"/>
    <property type="match status" value="2"/>
</dbReference>
<sequence length="502" mass="56364">MIHPIHEANESCPYGDLTREEFYQKHQILHQEGFMLNSRKMRIFTQSWRLNSTHNLRGVAAMVHGYASDSGWLTELTAVALTKCGFLVCALDLQDHGLSDGFPGHIPSIKHVIQDCIHFFDSVKQEYRKLPAFLYGESLGGAVSILICLKQKNEWDGLILNGAMCGVSAKFKPSCFFFSLNQMIHPIHEANESCPYGDLTREEFYQKHQILHQEGFMLNSRKMRIFTQSWRLNSTHNLRGVAAMVHGYASDSGWLTELTAVALTKCGFLVCALDLQDHGLSDGFPGHIPSIKHVIQDCIHFFDSVKQEYRKLPAFLYGESLGGAVSILICLKQKNEWDGLILNGAMCGVSAKFKPPWPLEKLLPVAAFLAPTWTVAAAKPVASKSYKEEWKRRLAAKNPNQRASGKPPAATALEFLRVCEYIRRHSQELQVPMLMVHGEDDKVCDCRSARLAYESASSQDKTLKIFPGMDHMLIGEGKDNVDLVFGTILAWLGERADQIRPV</sequence>
<proteinExistence type="predicted"/>
<name>A0A2P5WFS4_GOSBA</name>
<evidence type="ECO:0000259" key="1">
    <source>
        <dbReference type="Pfam" id="PF12146"/>
    </source>
</evidence>
<dbReference type="Pfam" id="PF12146">
    <property type="entry name" value="Hydrolase_4"/>
    <property type="match status" value="2"/>
</dbReference>
<evidence type="ECO:0000313" key="3">
    <source>
        <dbReference type="Proteomes" id="UP000239757"/>
    </source>
</evidence>
<feature type="domain" description="Serine aminopeptidase S33" evidence="1">
    <location>
        <begin position="56"/>
        <end position="187"/>
    </location>
</feature>
<dbReference type="PANTHER" id="PTHR11614">
    <property type="entry name" value="PHOSPHOLIPASE-RELATED"/>
    <property type="match status" value="1"/>
</dbReference>
<gene>
    <name evidence="2" type="ORF">GOBAR_AA30740</name>
</gene>
<dbReference type="InterPro" id="IPR051044">
    <property type="entry name" value="MAG_DAG_Lipase"/>
</dbReference>
<dbReference type="AlphaFoldDB" id="A0A2P5WFS4"/>
<dbReference type="SUPFAM" id="SSF53474">
    <property type="entry name" value="alpha/beta-Hydrolases"/>
    <property type="match status" value="2"/>
</dbReference>
<dbReference type="Proteomes" id="UP000239757">
    <property type="component" value="Unassembled WGS sequence"/>
</dbReference>
<evidence type="ECO:0000313" key="2">
    <source>
        <dbReference type="EMBL" id="PPR89944.1"/>
    </source>
</evidence>
<protein>
    <recommendedName>
        <fullName evidence="1">Serine aminopeptidase S33 domain-containing protein</fullName>
    </recommendedName>
</protein>
<reference evidence="2 3" key="1">
    <citation type="submission" date="2015-01" db="EMBL/GenBank/DDBJ databases">
        <title>Genome of allotetraploid Gossypium barbadense reveals genomic plasticity and fiber elongation in cotton evolution.</title>
        <authorList>
            <person name="Chen X."/>
            <person name="Liu X."/>
            <person name="Zhao B."/>
            <person name="Zheng H."/>
            <person name="Hu Y."/>
            <person name="Lu G."/>
            <person name="Yang C."/>
            <person name="Chen J."/>
            <person name="Shan C."/>
            <person name="Zhang L."/>
            <person name="Zhou Y."/>
            <person name="Wang L."/>
            <person name="Guo W."/>
            <person name="Bai Y."/>
            <person name="Ruan J."/>
            <person name="Shangguan X."/>
            <person name="Mao Y."/>
            <person name="Jiang J."/>
            <person name="Zhu Y."/>
            <person name="Lei J."/>
            <person name="Kang H."/>
            <person name="Chen S."/>
            <person name="He X."/>
            <person name="Wang R."/>
            <person name="Wang Y."/>
            <person name="Chen J."/>
            <person name="Wang L."/>
            <person name="Yu S."/>
            <person name="Wang B."/>
            <person name="Wei J."/>
            <person name="Song S."/>
            <person name="Lu X."/>
            <person name="Gao Z."/>
            <person name="Gu W."/>
            <person name="Deng X."/>
            <person name="Ma D."/>
            <person name="Wang S."/>
            <person name="Liang W."/>
            <person name="Fang L."/>
            <person name="Cai C."/>
            <person name="Zhu X."/>
            <person name="Zhou B."/>
            <person name="Zhang Y."/>
            <person name="Chen Z."/>
            <person name="Xu S."/>
            <person name="Zhu R."/>
            <person name="Wang S."/>
            <person name="Zhang T."/>
            <person name="Zhao G."/>
        </authorList>
    </citation>
    <scope>NUCLEOTIDE SEQUENCE [LARGE SCALE GENOMIC DNA]</scope>
    <source>
        <strain evidence="3">cv. Xinhai21</strain>
        <tissue evidence="2">Leaf</tissue>
    </source>
</reference>
<organism evidence="2 3">
    <name type="scientific">Gossypium barbadense</name>
    <name type="common">Sea Island cotton</name>
    <name type="synonym">Hibiscus barbadensis</name>
    <dbReference type="NCBI Taxonomy" id="3634"/>
    <lineage>
        <taxon>Eukaryota</taxon>
        <taxon>Viridiplantae</taxon>
        <taxon>Streptophyta</taxon>
        <taxon>Embryophyta</taxon>
        <taxon>Tracheophyta</taxon>
        <taxon>Spermatophyta</taxon>
        <taxon>Magnoliopsida</taxon>
        <taxon>eudicotyledons</taxon>
        <taxon>Gunneridae</taxon>
        <taxon>Pentapetalae</taxon>
        <taxon>rosids</taxon>
        <taxon>malvids</taxon>
        <taxon>Malvales</taxon>
        <taxon>Malvaceae</taxon>
        <taxon>Malvoideae</taxon>
        <taxon>Gossypium</taxon>
    </lineage>
</organism>
<accession>A0A2P5WFS4</accession>
<feature type="domain" description="Serine aminopeptidase S33" evidence="1">
    <location>
        <begin position="238"/>
        <end position="476"/>
    </location>
</feature>
<dbReference type="InterPro" id="IPR022742">
    <property type="entry name" value="Hydrolase_4"/>
</dbReference>